<dbReference type="EC" id="3.5.1.2" evidence="10"/>
<comment type="catalytic activity">
    <reaction evidence="9 10">
        <text>L-glutamine + H2O = L-glutamate + NH4(+)</text>
        <dbReference type="Rhea" id="RHEA:15889"/>
        <dbReference type="ChEBI" id="CHEBI:15377"/>
        <dbReference type="ChEBI" id="CHEBI:28938"/>
        <dbReference type="ChEBI" id="CHEBI:29985"/>
        <dbReference type="ChEBI" id="CHEBI:58359"/>
        <dbReference type="EC" id="3.5.1.2"/>
    </reaction>
</comment>
<dbReference type="InterPro" id="IPR010139">
    <property type="entry name" value="Imidazole-glycPsynth_HisH"/>
</dbReference>
<evidence type="ECO:0000256" key="7">
    <source>
        <dbReference type="ARBA" id="ARBA00023239"/>
    </source>
</evidence>
<dbReference type="SUPFAM" id="SSF52317">
    <property type="entry name" value="Class I glutamine amidotransferase-like"/>
    <property type="match status" value="1"/>
</dbReference>
<gene>
    <name evidence="10" type="primary">hisH</name>
    <name evidence="13" type="ORF">A2637_01310</name>
</gene>
<feature type="domain" description="Glutamine amidotransferase" evidence="12">
    <location>
        <begin position="6"/>
        <end position="210"/>
    </location>
</feature>
<evidence type="ECO:0000256" key="1">
    <source>
        <dbReference type="ARBA" id="ARBA00005091"/>
    </source>
</evidence>
<evidence type="ECO:0000256" key="8">
    <source>
        <dbReference type="ARBA" id="ARBA00047838"/>
    </source>
</evidence>
<comment type="subunit">
    <text evidence="10">Heterodimer of HisH and HisF.</text>
</comment>
<keyword evidence="6 10" id="KW-0368">Histidine biosynthesis</keyword>
<dbReference type="NCBIfam" id="TIGR01855">
    <property type="entry name" value="IMP_synth_hisH"/>
    <property type="match status" value="1"/>
</dbReference>
<keyword evidence="3 10" id="KW-0028">Amino-acid biosynthesis</keyword>
<comment type="caution">
    <text evidence="13">The sequence shown here is derived from an EMBL/GenBank/DDBJ whole genome shotgun (WGS) entry which is preliminary data.</text>
</comment>
<dbReference type="InterPro" id="IPR017926">
    <property type="entry name" value="GATASE"/>
</dbReference>
<evidence type="ECO:0000256" key="6">
    <source>
        <dbReference type="ARBA" id="ARBA00023102"/>
    </source>
</evidence>
<dbReference type="EMBL" id="MFSY01000040">
    <property type="protein sequence ID" value="OGI46642.1"/>
    <property type="molecule type" value="Genomic_DNA"/>
</dbReference>
<dbReference type="Pfam" id="PF00117">
    <property type="entry name" value="GATase"/>
    <property type="match status" value="1"/>
</dbReference>
<evidence type="ECO:0000256" key="11">
    <source>
        <dbReference type="PIRSR" id="PIRSR000495-1"/>
    </source>
</evidence>
<evidence type="ECO:0000256" key="2">
    <source>
        <dbReference type="ARBA" id="ARBA00022490"/>
    </source>
</evidence>
<dbReference type="InterPro" id="IPR029062">
    <property type="entry name" value="Class_I_gatase-like"/>
</dbReference>
<dbReference type="GO" id="GO:0000107">
    <property type="term" value="F:imidazoleglycerol-phosphate synthase activity"/>
    <property type="evidence" value="ECO:0007669"/>
    <property type="project" value="UniProtKB-UniRule"/>
</dbReference>
<dbReference type="UniPathway" id="UPA00031">
    <property type="reaction ID" value="UER00010"/>
</dbReference>
<dbReference type="PROSITE" id="PS51273">
    <property type="entry name" value="GATASE_TYPE_1"/>
    <property type="match status" value="1"/>
</dbReference>
<feature type="active site" evidence="10 11">
    <location>
        <position position="196"/>
    </location>
</feature>
<keyword evidence="4 10" id="KW-0378">Hydrolase</keyword>
<organism evidence="13 14">
    <name type="scientific">Candidatus Muproteobacteria bacterium RIFCSPHIGHO2_01_FULL_65_16</name>
    <dbReference type="NCBI Taxonomy" id="1817764"/>
    <lineage>
        <taxon>Bacteria</taxon>
        <taxon>Pseudomonadati</taxon>
        <taxon>Pseudomonadota</taxon>
        <taxon>Candidatus Muproteobacteria</taxon>
    </lineage>
</organism>
<dbReference type="PANTHER" id="PTHR42701:SF2">
    <property type="entry name" value="IMIDAZOLE GLYCEROL PHOSPHATE SYNTHASE SUBUNIT HISH 1"/>
    <property type="match status" value="1"/>
</dbReference>
<dbReference type="GO" id="GO:0004359">
    <property type="term" value="F:glutaminase activity"/>
    <property type="evidence" value="ECO:0007669"/>
    <property type="project" value="UniProtKB-EC"/>
</dbReference>
<keyword evidence="5 10" id="KW-0315">Glutamine amidotransferase</keyword>
<evidence type="ECO:0000256" key="3">
    <source>
        <dbReference type="ARBA" id="ARBA00022605"/>
    </source>
</evidence>
<evidence type="ECO:0000256" key="5">
    <source>
        <dbReference type="ARBA" id="ARBA00022962"/>
    </source>
</evidence>
<dbReference type="PIRSF" id="PIRSF000495">
    <property type="entry name" value="Amidotransf_hisH"/>
    <property type="match status" value="1"/>
</dbReference>
<keyword evidence="13" id="KW-0808">Transferase</keyword>
<dbReference type="CDD" id="cd01748">
    <property type="entry name" value="GATase1_IGP_Synthase"/>
    <property type="match status" value="1"/>
</dbReference>
<dbReference type="GO" id="GO:0005737">
    <property type="term" value="C:cytoplasm"/>
    <property type="evidence" value="ECO:0007669"/>
    <property type="project" value="UniProtKB-SubCell"/>
</dbReference>
<feature type="active site" evidence="10 11">
    <location>
        <position position="194"/>
    </location>
</feature>
<comment type="pathway">
    <text evidence="1 10">Amino-acid biosynthesis; L-histidine biosynthesis; L-histidine from 5-phospho-alpha-D-ribose 1-diphosphate: step 5/9.</text>
</comment>
<evidence type="ECO:0000256" key="10">
    <source>
        <dbReference type="HAMAP-Rule" id="MF_00278"/>
    </source>
</evidence>
<keyword evidence="7 10" id="KW-0456">Lyase</keyword>
<evidence type="ECO:0000256" key="4">
    <source>
        <dbReference type="ARBA" id="ARBA00022801"/>
    </source>
</evidence>
<dbReference type="EC" id="4.3.2.10" evidence="10"/>
<comment type="function">
    <text evidence="10">IGPS catalyzes the conversion of PRFAR and glutamine to IGP, AICAR and glutamate. The HisH subunit catalyzes the hydrolysis of glutamine to glutamate and ammonia as part of the synthesis of IGP and AICAR. The resulting ammonia molecule is channeled to the active site of HisF.</text>
</comment>
<evidence type="ECO:0000259" key="12">
    <source>
        <dbReference type="Pfam" id="PF00117"/>
    </source>
</evidence>
<dbReference type="AlphaFoldDB" id="A0A1F6TNH2"/>
<keyword evidence="2 10" id="KW-0963">Cytoplasm</keyword>
<evidence type="ECO:0000313" key="13">
    <source>
        <dbReference type="EMBL" id="OGI46642.1"/>
    </source>
</evidence>
<feature type="active site" description="Nucleophile" evidence="10 11">
    <location>
        <position position="82"/>
    </location>
</feature>
<dbReference type="PANTHER" id="PTHR42701">
    <property type="entry name" value="IMIDAZOLE GLYCEROL PHOSPHATE SYNTHASE SUBUNIT HISH"/>
    <property type="match status" value="1"/>
</dbReference>
<accession>A0A1F6TNH2</accession>
<dbReference type="Gene3D" id="3.40.50.880">
    <property type="match status" value="1"/>
</dbReference>
<evidence type="ECO:0000313" key="14">
    <source>
        <dbReference type="Proteomes" id="UP000179360"/>
    </source>
</evidence>
<dbReference type="GO" id="GO:0016829">
    <property type="term" value="F:lyase activity"/>
    <property type="evidence" value="ECO:0007669"/>
    <property type="project" value="UniProtKB-KW"/>
</dbReference>
<comment type="catalytic activity">
    <reaction evidence="8 10">
        <text>5-[(5-phospho-1-deoxy-D-ribulos-1-ylimino)methylamino]-1-(5-phospho-beta-D-ribosyl)imidazole-4-carboxamide + L-glutamine = D-erythro-1-(imidazol-4-yl)glycerol 3-phosphate + 5-amino-1-(5-phospho-beta-D-ribosyl)imidazole-4-carboxamide + L-glutamate + H(+)</text>
        <dbReference type="Rhea" id="RHEA:24793"/>
        <dbReference type="ChEBI" id="CHEBI:15378"/>
        <dbReference type="ChEBI" id="CHEBI:29985"/>
        <dbReference type="ChEBI" id="CHEBI:58278"/>
        <dbReference type="ChEBI" id="CHEBI:58359"/>
        <dbReference type="ChEBI" id="CHEBI:58475"/>
        <dbReference type="ChEBI" id="CHEBI:58525"/>
        <dbReference type="EC" id="4.3.2.10"/>
    </reaction>
</comment>
<proteinExistence type="inferred from homology"/>
<sequence length="216" mass="23561">MTTVAVLDYGMGNLRSVCKALEHVAPKASVRLTARAEDIRRADRVVFPGQGAIGGCMTALERGGLRAPLLEALREKPFLGICLGLQALYEYSEEGGGTPCLNILRGTVRRFPAEKMLDAATGRPLKVPHMGWNQVRQEAAHPLWRGIPRDSRFYFVHSYYAESADPADAAGTTEYVIRFTAAAARANIFAVQFHPEKSQAAGLKLLENFVSWDGGA</sequence>
<dbReference type="Proteomes" id="UP000179360">
    <property type="component" value="Unassembled WGS sequence"/>
</dbReference>
<protein>
    <recommendedName>
        <fullName evidence="10">Imidazole glycerol phosphate synthase subunit HisH</fullName>
        <ecNumber evidence="10">4.3.2.10</ecNumber>
    </recommendedName>
    <alternativeName>
        <fullName evidence="10">IGP synthase glutaminase subunit</fullName>
        <ecNumber evidence="10">3.5.1.2</ecNumber>
    </alternativeName>
    <alternativeName>
        <fullName evidence="10">IGP synthase subunit HisH</fullName>
    </alternativeName>
    <alternativeName>
        <fullName evidence="10">ImGP synthase subunit HisH</fullName>
        <shortName evidence="10">IGPS subunit HisH</shortName>
    </alternativeName>
</protein>
<reference evidence="13 14" key="1">
    <citation type="journal article" date="2016" name="Nat. Commun.">
        <title>Thousands of microbial genomes shed light on interconnected biogeochemical processes in an aquifer system.</title>
        <authorList>
            <person name="Anantharaman K."/>
            <person name="Brown C.T."/>
            <person name="Hug L.A."/>
            <person name="Sharon I."/>
            <person name="Castelle C.J."/>
            <person name="Probst A.J."/>
            <person name="Thomas B.C."/>
            <person name="Singh A."/>
            <person name="Wilkins M.J."/>
            <person name="Karaoz U."/>
            <person name="Brodie E.L."/>
            <person name="Williams K.H."/>
            <person name="Hubbard S.S."/>
            <person name="Banfield J.F."/>
        </authorList>
    </citation>
    <scope>NUCLEOTIDE SEQUENCE [LARGE SCALE GENOMIC DNA]</scope>
</reference>
<comment type="subcellular location">
    <subcellularLocation>
        <location evidence="10">Cytoplasm</location>
    </subcellularLocation>
</comment>
<dbReference type="STRING" id="1817764.A2637_01310"/>
<dbReference type="HAMAP" id="MF_00278">
    <property type="entry name" value="HisH"/>
    <property type="match status" value="1"/>
</dbReference>
<dbReference type="GO" id="GO:0000105">
    <property type="term" value="P:L-histidine biosynthetic process"/>
    <property type="evidence" value="ECO:0007669"/>
    <property type="project" value="UniProtKB-UniRule"/>
</dbReference>
<name>A0A1F6TNH2_9PROT</name>
<evidence type="ECO:0000256" key="9">
    <source>
        <dbReference type="ARBA" id="ARBA00049534"/>
    </source>
</evidence>